<dbReference type="GO" id="GO:0009055">
    <property type="term" value="F:electron transfer activity"/>
    <property type="evidence" value="ECO:0007669"/>
    <property type="project" value="InterPro"/>
</dbReference>
<dbReference type="OrthoDB" id="9779283at2"/>
<dbReference type="PROSITE" id="PS51007">
    <property type="entry name" value="CYTC"/>
    <property type="match status" value="1"/>
</dbReference>
<dbReference type="InterPro" id="IPR009056">
    <property type="entry name" value="Cyt_c-like_dom"/>
</dbReference>
<keyword evidence="7" id="KW-1185">Reference proteome</keyword>
<proteinExistence type="predicted"/>
<dbReference type="PANTHER" id="PTHR35008">
    <property type="entry name" value="BLL4482 PROTEIN-RELATED"/>
    <property type="match status" value="1"/>
</dbReference>
<evidence type="ECO:0000313" key="7">
    <source>
        <dbReference type="Proteomes" id="UP000474159"/>
    </source>
</evidence>
<evidence type="ECO:0000256" key="2">
    <source>
        <dbReference type="ARBA" id="ARBA00022723"/>
    </source>
</evidence>
<dbReference type="Proteomes" id="UP000474159">
    <property type="component" value="Unassembled WGS sequence"/>
</dbReference>
<evidence type="ECO:0000256" key="3">
    <source>
        <dbReference type="ARBA" id="ARBA00023004"/>
    </source>
</evidence>
<evidence type="ECO:0000259" key="5">
    <source>
        <dbReference type="PROSITE" id="PS51007"/>
    </source>
</evidence>
<organism evidence="6 7">
    <name type="scientific">Methylobacterium soli</name>
    <dbReference type="NCBI Taxonomy" id="553447"/>
    <lineage>
        <taxon>Bacteria</taxon>
        <taxon>Pseudomonadati</taxon>
        <taxon>Pseudomonadota</taxon>
        <taxon>Alphaproteobacteria</taxon>
        <taxon>Hyphomicrobiales</taxon>
        <taxon>Methylobacteriaceae</taxon>
        <taxon>Methylobacterium</taxon>
    </lineage>
</organism>
<accession>A0A6L3T428</accession>
<keyword evidence="3 4" id="KW-0408">Iron</keyword>
<dbReference type="EMBL" id="VZZK01000007">
    <property type="protein sequence ID" value="KAB1079765.1"/>
    <property type="molecule type" value="Genomic_DNA"/>
</dbReference>
<sequence length="201" mass="20628">MATPRHGALIGAVILLGITGLAQGTAGLAQGAAGSTEGAAGSTEGAKRYGLGRPARAEEIAAWNIDIDREGRKLPPGRGSVVHGRAVFEAQCASCHGARGEGGLGDRLVGGQGTLASNAPIKTVGSFWPYAPTLFDYIRRAMPMNAPQSLSDDDVYAVSAYILNLNGLVPDDAVLDAGALGAVRMPNRDGFVPDPRPDPGR</sequence>
<dbReference type="GO" id="GO:0046872">
    <property type="term" value="F:metal ion binding"/>
    <property type="evidence" value="ECO:0007669"/>
    <property type="project" value="UniProtKB-KW"/>
</dbReference>
<dbReference type="Gene3D" id="1.10.760.10">
    <property type="entry name" value="Cytochrome c-like domain"/>
    <property type="match status" value="1"/>
</dbReference>
<comment type="caution">
    <text evidence="6">The sequence shown here is derived from an EMBL/GenBank/DDBJ whole genome shotgun (WGS) entry which is preliminary data.</text>
</comment>
<dbReference type="SUPFAM" id="SSF46626">
    <property type="entry name" value="Cytochrome c"/>
    <property type="match status" value="1"/>
</dbReference>
<dbReference type="InterPro" id="IPR051459">
    <property type="entry name" value="Cytochrome_c-type_DH"/>
</dbReference>
<evidence type="ECO:0000256" key="1">
    <source>
        <dbReference type="ARBA" id="ARBA00022617"/>
    </source>
</evidence>
<protein>
    <submittedName>
        <fullName evidence="6">Cytochrome c</fullName>
    </submittedName>
</protein>
<feature type="domain" description="Cytochrome c" evidence="5">
    <location>
        <begin position="79"/>
        <end position="166"/>
    </location>
</feature>
<evidence type="ECO:0000313" key="6">
    <source>
        <dbReference type="EMBL" id="KAB1079765.1"/>
    </source>
</evidence>
<dbReference type="GO" id="GO:0020037">
    <property type="term" value="F:heme binding"/>
    <property type="evidence" value="ECO:0007669"/>
    <property type="project" value="InterPro"/>
</dbReference>
<evidence type="ECO:0000256" key="4">
    <source>
        <dbReference type="PROSITE-ProRule" id="PRU00433"/>
    </source>
</evidence>
<dbReference type="AlphaFoldDB" id="A0A6L3T428"/>
<dbReference type="InterPro" id="IPR036909">
    <property type="entry name" value="Cyt_c-like_dom_sf"/>
</dbReference>
<reference evidence="6 7" key="1">
    <citation type="submission" date="2019-09" db="EMBL/GenBank/DDBJ databases">
        <title>YIM 48816 draft genome.</title>
        <authorList>
            <person name="Jiang L."/>
        </authorList>
    </citation>
    <scope>NUCLEOTIDE SEQUENCE [LARGE SCALE GENOMIC DNA]</scope>
    <source>
        <strain evidence="6 7">YIM 48816</strain>
    </source>
</reference>
<keyword evidence="1 4" id="KW-0349">Heme</keyword>
<dbReference type="Pfam" id="PF13442">
    <property type="entry name" value="Cytochrome_CBB3"/>
    <property type="match status" value="1"/>
</dbReference>
<keyword evidence="2 4" id="KW-0479">Metal-binding</keyword>
<dbReference type="PANTHER" id="PTHR35008:SF8">
    <property type="entry name" value="ALCOHOL DEHYDROGENASE CYTOCHROME C SUBUNIT"/>
    <property type="match status" value="1"/>
</dbReference>
<dbReference type="RefSeq" id="WP_150999420.1">
    <property type="nucleotide sequence ID" value="NZ_BPQY01000355.1"/>
</dbReference>
<gene>
    <name evidence="6" type="ORF">F6X53_08325</name>
</gene>
<name>A0A6L3T428_9HYPH</name>